<keyword evidence="6" id="KW-0539">Nucleus</keyword>
<dbReference type="Proteomes" id="UP000631114">
    <property type="component" value="Unassembled WGS sequence"/>
</dbReference>
<dbReference type="GO" id="GO:0003677">
    <property type="term" value="F:DNA binding"/>
    <property type="evidence" value="ECO:0007669"/>
    <property type="project" value="UniProtKB-KW"/>
</dbReference>
<dbReference type="InterPro" id="IPR003340">
    <property type="entry name" value="B3_DNA-bd"/>
</dbReference>
<dbReference type="SUPFAM" id="SSF101936">
    <property type="entry name" value="DNA-binding pseudobarrel domain"/>
    <property type="match status" value="3"/>
</dbReference>
<evidence type="ECO:0000256" key="4">
    <source>
        <dbReference type="ARBA" id="ARBA00023125"/>
    </source>
</evidence>
<protein>
    <recommendedName>
        <fullName evidence="7">TF-B3 domain-containing protein</fullName>
    </recommendedName>
</protein>
<dbReference type="OrthoDB" id="1109907at2759"/>
<dbReference type="GO" id="GO:0005634">
    <property type="term" value="C:nucleus"/>
    <property type="evidence" value="ECO:0007669"/>
    <property type="project" value="UniProtKB-SubCell"/>
</dbReference>
<dbReference type="AlphaFoldDB" id="A0A835I3K9"/>
<dbReference type="PROSITE" id="PS50863">
    <property type="entry name" value="B3"/>
    <property type="match status" value="3"/>
</dbReference>
<evidence type="ECO:0000256" key="3">
    <source>
        <dbReference type="ARBA" id="ARBA00023015"/>
    </source>
</evidence>
<sequence>MASTTIQPRKPRFFKVIVPCSLKEISIPPAFKSRHLKENCSEGNVTLRTNRSSKCWAVSMKGFWFREGWEDFARAHDLCIGDFLVFKHEGGLKFHVRIFDPTACEKEYPLLDVVGSDDEKMEKVQTKEKNKKFTKNSPSSKVTRMARKLKSLLILLSLCELITSRDLLWCICGQYIPAKFGRDNGLTNRAEVMTLKDPIGKAWKVYLRYKPSQGMCYIRNDWLHFADSNKLKLGDGCTFKLLSRGSKKVVMEVEVSKCKKGLKASRHPYFTIPMHSYHFKSYHLIIPRAFGRENGLTNKCCTITLTNSNKMSWEVNLKYMPSSSSAFIGSGWHQFYEANKLKVGDLCTFELVSRGSNKIVMNVSVS</sequence>
<reference evidence="8 9" key="1">
    <citation type="submission" date="2020-10" db="EMBL/GenBank/DDBJ databases">
        <title>The Coptis chinensis genome and diversification of protoberbering-type alkaloids.</title>
        <authorList>
            <person name="Wang B."/>
            <person name="Shu S."/>
            <person name="Song C."/>
            <person name="Liu Y."/>
        </authorList>
    </citation>
    <scope>NUCLEOTIDE SEQUENCE [LARGE SCALE GENOMIC DNA]</scope>
    <source>
        <strain evidence="8">HL-2020</strain>
        <tissue evidence="8">Leaf</tissue>
    </source>
</reference>
<evidence type="ECO:0000313" key="9">
    <source>
        <dbReference type="Proteomes" id="UP000631114"/>
    </source>
</evidence>
<keyword evidence="4" id="KW-0238">DNA-binding</keyword>
<comment type="subcellular location">
    <subcellularLocation>
        <location evidence="1">Nucleus</location>
    </subcellularLocation>
</comment>
<dbReference type="Gene3D" id="2.40.330.10">
    <property type="entry name" value="DNA-binding pseudobarrel domain"/>
    <property type="match status" value="3"/>
</dbReference>
<dbReference type="InterPro" id="IPR039218">
    <property type="entry name" value="REM_fam"/>
</dbReference>
<feature type="domain" description="TF-B3" evidence="7">
    <location>
        <begin position="269"/>
        <end position="366"/>
    </location>
</feature>
<keyword evidence="2" id="KW-0677">Repeat</keyword>
<comment type="caution">
    <text evidence="8">The sequence shown here is derived from an EMBL/GenBank/DDBJ whole genome shotgun (WGS) entry which is preliminary data.</text>
</comment>
<dbReference type="SMART" id="SM01019">
    <property type="entry name" value="B3"/>
    <property type="match status" value="3"/>
</dbReference>
<keyword evidence="3" id="KW-0805">Transcription regulation</keyword>
<keyword evidence="5" id="KW-0804">Transcription</keyword>
<dbReference type="CDD" id="cd10017">
    <property type="entry name" value="B3_DNA"/>
    <property type="match status" value="3"/>
</dbReference>
<dbReference type="Pfam" id="PF02362">
    <property type="entry name" value="B3"/>
    <property type="match status" value="3"/>
</dbReference>
<evidence type="ECO:0000256" key="6">
    <source>
        <dbReference type="ARBA" id="ARBA00023242"/>
    </source>
</evidence>
<feature type="domain" description="TF-B3" evidence="7">
    <location>
        <begin position="176"/>
        <end position="257"/>
    </location>
</feature>
<dbReference type="PANTHER" id="PTHR31674">
    <property type="entry name" value="B3 DOMAIN-CONTAINING PROTEIN REM-LIKE 3-RELATED"/>
    <property type="match status" value="1"/>
</dbReference>
<dbReference type="EMBL" id="JADFTS010000004">
    <property type="protein sequence ID" value="KAF9609012.1"/>
    <property type="molecule type" value="Genomic_DNA"/>
</dbReference>
<evidence type="ECO:0000256" key="2">
    <source>
        <dbReference type="ARBA" id="ARBA00022737"/>
    </source>
</evidence>
<feature type="domain" description="TF-B3" evidence="7">
    <location>
        <begin position="10"/>
        <end position="102"/>
    </location>
</feature>
<accession>A0A835I3K9</accession>
<evidence type="ECO:0000259" key="7">
    <source>
        <dbReference type="PROSITE" id="PS50863"/>
    </source>
</evidence>
<organism evidence="8 9">
    <name type="scientific">Coptis chinensis</name>
    <dbReference type="NCBI Taxonomy" id="261450"/>
    <lineage>
        <taxon>Eukaryota</taxon>
        <taxon>Viridiplantae</taxon>
        <taxon>Streptophyta</taxon>
        <taxon>Embryophyta</taxon>
        <taxon>Tracheophyta</taxon>
        <taxon>Spermatophyta</taxon>
        <taxon>Magnoliopsida</taxon>
        <taxon>Ranunculales</taxon>
        <taxon>Ranunculaceae</taxon>
        <taxon>Coptidoideae</taxon>
        <taxon>Coptis</taxon>
    </lineage>
</organism>
<keyword evidence="9" id="KW-1185">Reference proteome</keyword>
<name>A0A835I3K9_9MAGN</name>
<proteinExistence type="predicted"/>
<dbReference type="PANTHER" id="PTHR31674:SF62">
    <property type="entry name" value="B3 DOMAIN-CONTAINING PROTEIN REM14-RELATED"/>
    <property type="match status" value="1"/>
</dbReference>
<dbReference type="InterPro" id="IPR015300">
    <property type="entry name" value="DNA-bd_pseudobarrel_sf"/>
</dbReference>
<gene>
    <name evidence="8" type="ORF">IFM89_012351</name>
</gene>
<evidence type="ECO:0000256" key="1">
    <source>
        <dbReference type="ARBA" id="ARBA00004123"/>
    </source>
</evidence>
<evidence type="ECO:0000313" key="8">
    <source>
        <dbReference type="EMBL" id="KAF9609012.1"/>
    </source>
</evidence>
<evidence type="ECO:0000256" key="5">
    <source>
        <dbReference type="ARBA" id="ARBA00023163"/>
    </source>
</evidence>